<evidence type="ECO:0000313" key="4">
    <source>
        <dbReference type="Proteomes" id="UP000030905"/>
    </source>
</evidence>
<organism evidence="1 4">
    <name type="scientific">Clostridium pasteurianum DSM 525 = ATCC 6013</name>
    <dbReference type="NCBI Taxonomy" id="1262449"/>
    <lineage>
        <taxon>Bacteria</taxon>
        <taxon>Bacillati</taxon>
        <taxon>Bacillota</taxon>
        <taxon>Clostridia</taxon>
        <taxon>Eubacteriales</taxon>
        <taxon>Clostridiaceae</taxon>
        <taxon>Clostridium</taxon>
    </lineage>
</organism>
<evidence type="ECO:0000313" key="2">
    <source>
        <dbReference type="EMBL" id="KRU14477.1"/>
    </source>
</evidence>
<reference evidence="2" key="2">
    <citation type="submission" date="2015-10" db="EMBL/GenBank/DDBJ databases">
        <title>Improved Draft Genome Sequence of Clostridium pasteurianum Strain ATCC 6013 (DSM 525) Using a Hybrid Next-Generation Sequencing Approach.</title>
        <authorList>
            <person name="Pyne M.E."/>
            <person name="Utturkar S.M."/>
            <person name="Brown S.D."/>
            <person name="Moo-Young M."/>
            <person name="Chung D.A."/>
            <person name="Chou P.C."/>
        </authorList>
    </citation>
    <scope>NUCLEOTIDE SEQUENCE</scope>
    <source>
        <strain evidence="2">ATCC 6013</strain>
    </source>
</reference>
<dbReference type="Gene3D" id="3.40.640.10">
    <property type="entry name" value="Type I PLP-dependent aspartate aminotransferase-like (Major domain)"/>
    <property type="match status" value="1"/>
</dbReference>
<dbReference type="PATRIC" id="fig|1262449.7.peg.3492"/>
<reference evidence="1 4" key="1">
    <citation type="journal article" date="2015" name="Genome Announc.">
        <title>Complete Genome Sequence of the Nitrogen-Fixing and Solvent-Producing Clostridium pasteurianum DSM 525.</title>
        <authorList>
            <person name="Poehlein A."/>
            <person name="Grosse-Honebrink A."/>
            <person name="Zhang Y."/>
            <person name="Minton N.P."/>
            <person name="Daniel R."/>
        </authorList>
    </citation>
    <scope>NUCLEOTIDE SEQUENCE [LARGE SCALE GENOMIC DNA]</scope>
    <source>
        <strain evidence="1">DSM 525</strain>
        <strain evidence="4">DSM 525 / ATCC 6013</strain>
    </source>
</reference>
<dbReference type="Proteomes" id="UP000028042">
    <property type="component" value="Unassembled WGS sequence"/>
</dbReference>
<name>A0A0H3JBC9_CLOPA</name>
<dbReference type="InterPro" id="IPR015421">
    <property type="entry name" value="PyrdxlP-dep_Trfase_major"/>
</dbReference>
<gene>
    <name evidence="1" type="ORF">CLPA_c34480</name>
    <name evidence="2" type="ORF">CP6013_03735</name>
</gene>
<sequence length="51" mass="5897">MRDETKCLHLGYEPKNSEPRVMPIVQSITYVYDSTEDVAAVFDDPMKSLIY</sequence>
<dbReference type="Proteomes" id="UP000030905">
    <property type="component" value="Chromosome"/>
</dbReference>
<dbReference type="AlphaFoldDB" id="A0A0H3JBC9"/>
<dbReference type="KEGG" id="cpae:CPAST_c34480"/>
<reference evidence="2 3" key="3">
    <citation type="journal article" name="Genome Announc.">
        <title>Improved Draft Genome Sequence of Clostridium pasteurianum Strain ATCC 6013 (DSM 525) Using a Hybrid Next-Generation Sequencing Approach.</title>
        <authorList>
            <person name="Pyne M.E."/>
            <person name="Utturkar S."/>
            <person name="Brown S.D."/>
            <person name="Moo-Young M."/>
            <person name="Chung D.A."/>
            <person name="Chou C.P."/>
        </authorList>
    </citation>
    <scope>NUCLEOTIDE SEQUENCE [LARGE SCALE GENOMIC DNA]</scope>
    <source>
        <strain evidence="2 3">ATCC 6013</strain>
    </source>
</reference>
<protein>
    <submittedName>
        <fullName evidence="2">O-acetylhomoserine/O-acetylserine sulfhydrylase</fullName>
    </submittedName>
</protein>
<keyword evidence="4" id="KW-1185">Reference proteome</keyword>
<dbReference type="eggNOG" id="COG2873">
    <property type="taxonomic scope" value="Bacteria"/>
</dbReference>
<evidence type="ECO:0000313" key="1">
    <source>
        <dbReference type="EMBL" id="AJA53498.1"/>
    </source>
</evidence>
<dbReference type="EMBL" id="JPGY02000001">
    <property type="protein sequence ID" value="KRU14477.1"/>
    <property type="molecule type" value="Genomic_DNA"/>
</dbReference>
<accession>A0A0H3JBC9</accession>
<dbReference type="KEGG" id="cpat:CLPA_c34480"/>
<dbReference type="EMBL" id="CP009268">
    <property type="protein sequence ID" value="AJA53498.1"/>
    <property type="molecule type" value="Genomic_DNA"/>
</dbReference>
<evidence type="ECO:0000313" key="3">
    <source>
        <dbReference type="Proteomes" id="UP000028042"/>
    </source>
</evidence>
<proteinExistence type="predicted"/>